<dbReference type="RefSeq" id="WP_268612009.1">
    <property type="nucleotide sequence ID" value="NZ_CP113797.1"/>
</dbReference>
<keyword evidence="2" id="KW-1185">Reference proteome</keyword>
<dbReference type="Pfam" id="PF08852">
    <property type="entry name" value="DUF1822"/>
    <property type="match status" value="1"/>
</dbReference>
<organism evidence="1 2">
    <name type="scientific">Thermocoleostomius sinensis A174</name>
    <dbReference type="NCBI Taxonomy" id="2016057"/>
    <lineage>
        <taxon>Bacteria</taxon>
        <taxon>Bacillati</taxon>
        <taxon>Cyanobacteriota</taxon>
        <taxon>Cyanophyceae</taxon>
        <taxon>Oculatellales</taxon>
        <taxon>Oculatellaceae</taxon>
        <taxon>Thermocoleostomius</taxon>
    </lineage>
</organism>
<gene>
    <name evidence="1" type="ORF">OXH18_08130</name>
</gene>
<dbReference type="InterPro" id="IPR014951">
    <property type="entry name" value="DUF1822"/>
</dbReference>
<name>A0A9E9CC44_9CYAN</name>
<dbReference type="Proteomes" id="UP001163152">
    <property type="component" value="Chromosome"/>
</dbReference>
<dbReference type="AlphaFoldDB" id="A0A9E9CC44"/>
<sequence length="390" mass="44371">MISPVFAAEPTDIYLTPSPTAWQQVAPLCSRSSRRWMAQIHQLCLDAVLQWLRTDYPRAIATPINQVSYWEFVDGCAVELDRTTHPLRLVFIPSTALDTSELRVAQEWVDLPSWVGHCYLPVQVEPDDGWMRVWGFVTHRRLKQQGVYDAGDRTYAVTAEQLIQDMNVLWEAYELCPQELAQVPLAALPPLSLAQAENLIARLGSPEIVLPQFELPFAQWGALLEHGGWRQRLYQRRVGLPEQWSVRQWLTVQVSQLAEQAGWERIEVGSMAGARGSGDRTSSVLLSRSLHIAEQSYQLQIFPEGAMEQNIWRFELRRLPTSAETDSPSIPQGTKLRLLTEDLQPFDNNEATAQTTVDRLYIVVALTPGEGLVWEVEPTPEGYQREILRF</sequence>
<evidence type="ECO:0000313" key="2">
    <source>
        <dbReference type="Proteomes" id="UP001163152"/>
    </source>
</evidence>
<dbReference type="EMBL" id="CP113797">
    <property type="protein sequence ID" value="WAL61940.1"/>
    <property type="molecule type" value="Genomic_DNA"/>
</dbReference>
<proteinExistence type="predicted"/>
<accession>A0A9E9CC44</accession>
<reference evidence="1" key="1">
    <citation type="submission" date="2022-12" db="EMBL/GenBank/DDBJ databases">
        <title>Polyphasic identification of a Novel Hot-Spring Cyanobacterium Ocullathermofonsia sinensis gen nov. sp. nov. and Genomic Insights on its Adaptations to the Thermal Habitat.</title>
        <authorList>
            <person name="Daroch M."/>
            <person name="Tang J."/>
            <person name="Jiang Y."/>
        </authorList>
    </citation>
    <scope>NUCLEOTIDE SEQUENCE</scope>
    <source>
        <strain evidence="1">PKUAC-SCTA174</strain>
    </source>
</reference>
<evidence type="ECO:0000313" key="1">
    <source>
        <dbReference type="EMBL" id="WAL61940.1"/>
    </source>
</evidence>
<protein>
    <submittedName>
        <fullName evidence="1">DUF1822 family protein</fullName>
    </submittedName>
</protein>
<dbReference type="KEGG" id="tsin:OXH18_08130"/>